<keyword evidence="1" id="KW-0812">Transmembrane</keyword>
<keyword evidence="3" id="KW-1185">Reference proteome</keyword>
<dbReference type="RefSeq" id="WP_254296634.1">
    <property type="nucleotide sequence ID" value="NZ_JAMLDX010000024.1"/>
</dbReference>
<protein>
    <submittedName>
        <fullName evidence="2">Flagellar motor protein MotB</fullName>
    </submittedName>
</protein>
<feature type="transmembrane region" description="Helical" evidence="1">
    <location>
        <begin position="15"/>
        <end position="34"/>
    </location>
</feature>
<dbReference type="AlphaFoldDB" id="A0A9X2HNB2"/>
<evidence type="ECO:0000313" key="2">
    <source>
        <dbReference type="EMBL" id="MCP3732832.1"/>
    </source>
</evidence>
<dbReference type="EMBL" id="JAMLDX010000024">
    <property type="protein sequence ID" value="MCP3732832.1"/>
    <property type="molecule type" value="Genomic_DNA"/>
</dbReference>
<evidence type="ECO:0000256" key="1">
    <source>
        <dbReference type="SAM" id="Phobius"/>
    </source>
</evidence>
<accession>A0A9X2HNB2</accession>
<keyword evidence="2" id="KW-0966">Cell projection</keyword>
<gene>
    <name evidence="2" type="ORF">M9978_20640</name>
</gene>
<name>A0A9X2HNB2_9SPHN</name>
<keyword evidence="2" id="KW-0969">Cilium</keyword>
<reference evidence="2" key="1">
    <citation type="submission" date="2022-05" db="EMBL/GenBank/DDBJ databases">
        <title>Sphingomonas sp. strain MG17 Genome sequencing and assembly.</title>
        <authorList>
            <person name="Kim I."/>
        </authorList>
    </citation>
    <scope>NUCLEOTIDE SEQUENCE</scope>
    <source>
        <strain evidence="2">MG17</strain>
    </source>
</reference>
<keyword evidence="2" id="KW-0282">Flagellum</keyword>
<comment type="caution">
    <text evidence="2">The sequence shown here is derived from an EMBL/GenBank/DDBJ whole genome shotgun (WGS) entry which is preliminary data.</text>
</comment>
<keyword evidence="1" id="KW-0472">Membrane</keyword>
<dbReference type="Proteomes" id="UP001139451">
    <property type="component" value="Unassembled WGS sequence"/>
</dbReference>
<dbReference type="SUPFAM" id="SSF103088">
    <property type="entry name" value="OmpA-like"/>
    <property type="match status" value="1"/>
</dbReference>
<organism evidence="2 3">
    <name type="scientific">Sphingomonas tagetis</name>
    <dbReference type="NCBI Taxonomy" id="2949092"/>
    <lineage>
        <taxon>Bacteria</taxon>
        <taxon>Pseudomonadati</taxon>
        <taxon>Pseudomonadota</taxon>
        <taxon>Alphaproteobacteria</taxon>
        <taxon>Sphingomonadales</taxon>
        <taxon>Sphingomonadaceae</taxon>
        <taxon>Sphingomonas</taxon>
    </lineage>
</organism>
<proteinExistence type="predicted"/>
<dbReference type="Gene3D" id="3.30.1330.60">
    <property type="entry name" value="OmpA-like domain"/>
    <property type="match status" value="1"/>
</dbReference>
<evidence type="ECO:0000313" key="3">
    <source>
        <dbReference type="Proteomes" id="UP001139451"/>
    </source>
</evidence>
<dbReference type="InterPro" id="IPR036737">
    <property type="entry name" value="OmpA-like_sf"/>
</dbReference>
<sequence>MSADMWDDIAPGRSVWLITLADLALLLVGFFTLLQANRELDKQELLAGLRAGFGIEEVAIPPMAVASARVDGFAPGSAVADTSSVIAWARDAARDQRTRITITGSTEDRGDFDPVTNSAAILAADRARHVATALVRSGAVDPPRIAIVIDPGKRRAVTLSVGFAGGTN</sequence>
<keyword evidence="1" id="KW-1133">Transmembrane helix</keyword>